<dbReference type="AlphaFoldDB" id="A0A1V6PRX2"/>
<dbReference type="Proteomes" id="UP000191672">
    <property type="component" value="Unassembled WGS sequence"/>
</dbReference>
<proteinExistence type="predicted"/>
<evidence type="ECO:0000313" key="1">
    <source>
        <dbReference type="EMBL" id="OQD79256.1"/>
    </source>
</evidence>
<accession>A0A1V6PRX2</accession>
<sequence length="49" mass="5344">MAKICAVAFATEGLRAQAPVTMRWFPTRGSIFEMAVCLMGYSGMRGTVE</sequence>
<protein>
    <submittedName>
        <fullName evidence="1">Uncharacterized protein</fullName>
    </submittedName>
</protein>
<gene>
    <name evidence="1" type="ORF">PENANT_c056G01265</name>
</gene>
<name>A0A1V6PRX2_9EURO</name>
<comment type="caution">
    <text evidence="1">The sequence shown here is derived from an EMBL/GenBank/DDBJ whole genome shotgun (WGS) entry which is preliminary data.</text>
</comment>
<evidence type="ECO:0000313" key="2">
    <source>
        <dbReference type="Proteomes" id="UP000191672"/>
    </source>
</evidence>
<organism evidence="1 2">
    <name type="scientific">Penicillium antarcticum</name>
    <dbReference type="NCBI Taxonomy" id="416450"/>
    <lineage>
        <taxon>Eukaryota</taxon>
        <taxon>Fungi</taxon>
        <taxon>Dikarya</taxon>
        <taxon>Ascomycota</taxon>
        <taxon>Pezizomycotina</taxon>
        <taxon>Eurotiomycetes</taxon>
        <taxon>Eurotiomycetidae</taxon>
        <taxon>Eurotiales</taxon>
        <taxon>Aspergillaceae</taxon>
        <taxon>Penicillium</taxon>
    </lineage>
</organism>
<reference evidence="2" key="1">
    <citation type="journal article" date="2017" name="Nat. Microbiol.">
        <title>Global analysis of biosynthetic gene clusters reveals vast potential of secondary metabolite production in Penicillium species.</title>
        <authorList>
            <person name="Nielsen J.C."/>
            <person name="Grijseels S."/>
            <person name="Prigent S."/>
            <person name="Ji B."/>
            <person name="Dainat J."/>
            <person name="Nielsen K.F."/>
            <person name="Frisvad J.C."/>
            <person name="Workman M."/>
            <person name="Nielsen J."/>
        </authorList>
    </citation>
    <scope>NUCLEOTIDE SEQUENCE [LARGE SCALE GENOMIC DNA]</scope>
    <source>
        <strain evidence="2">IBT 31811</strain>
    </source>
</reference>
<keyword evidence="2" id="KW-1185">Reference proteome</keyword>
<dbReference type="EMBL" id="MDYN01000056">
    <property type="protein sequence ID" value="OQD79256.1"/>
    <property type="molecule type" value="Genomic_DNA"/>
</dbReference>